<dbReference type="InterPro" id="IPR046437">
    <property type="entry name" value="Ser_Thr-PK_POLO_box_1_sf"/>
</dbReference>
<feature type="region of interest" description="Disordered" evidence="1">
    <location>
        <begin position="1"/>
        <end position="21"/>
    </location>
</feature>
<evidence type="ECO:0000313" key="4">
    <source>
        <dbReference type="EMBL" id="RNA38913.1"/>
    </source>
</evidence>
<evidence type="ECO:0000259" key="3">
    <source>
        <dbReference type="PROSITE" id="PS51985"/>
    </source>
</evidence>
<feature type="compositionally biased region" description="Pro residues" evidence="1">
    <location>
        <begin position="312"/>
        <end position="322"/>
    </location>
</feature>
<keyword evidence="4" id="KW-0418">Kinase</keyword>
<reference evidence="4 5" key="1">
    <citation type="journal article" date="2018" name="Sci. Rep.">
        <title>Genomic signatures of local adaptation to the degree of environmental predictability in rotifers.</title>
        <authorList>
            <person name="Franch-Gras L."/>
            <person name="Hahn C."/>
            <person name="Garcia-Roger E.M."/>
            <person name="Carmona M.J."/>
            <person name="Serra M."/>
            <person name="Gomez A."/>
        </authorList>
    </citation>
    <scope>NUCLEOTIDE SEQUENCE [LARGE SCALE GENOMIC DNA]</scope>
    <source>
        <strain evidence="4">HYR1</strain>
    </source>
</reference>
<feature type="compositionally biased region" description="Low complexity" evidence="1">
    <location>
        <begin position="286"/>
        <end position="297"/>
    </location>
</feature>
<feature type="non-terminal residue" evidence="4">
    <location>
        <position position="1"/>
    </location>
</feature>
<accession>A0A3M7SSZ7</accession>
<dbReference type="InterPro" id="IPR033699">
    <property type="entry name" value="POLO_box_Plk4_1"/>
</dbReference>
<dbReference type="STRING" id="10195.A0A3M7SSZ7"/>
<dbReference type="Gene3D" id="3.30.1120.120">
    <property type="match status" value="1"/>
</dbReference>
<dbReference type="PROSITE" id="PS51984">
    <property type="entry name" value="CPB1"/>
    <property type="match status" value="1"/>
</dbReference>
<feature type="domain" description="Cryptic POLO box 2 (CPB2)" evidence="3">
    <location>
        <begin position="138"/>
        <end position="250"/>
    </location>
</feature>
<dbReference type="Pfam" id="PF18190">
    <property type="entry name" value="Plk4_PB1"/>
    <property type="match status" value="1"/>
</dbReference>
<dbReference type="GO" id="GO:0016301">
    <property type="term" value="F:kinase activity"/>
    <property type="evidence" value="ECO:0007669"/>
    <property type="project" value="UniProtKB-KW"/>
</dbReference>
<dbReference type="PROSITE" id="PS51985">
    <property type="entry name" value="CPB2"/>
    <property type="match status" value="1"/>
</dbReference>
<feature type="domain" description="Cryptic POLO box 1 (CPB1)" evidence="2">
    <location>
        <begin position="21"/>
        <end position="137"/>
    </location>
</feature>
<protein>
    <submittedName>
        <fullName evidence="4">Serine threonine-kinase PLK4</fullName>
    </submittedName>
</protein>
<dbReference type="Proteomes" id="UP000276133">
    <property type="component" value="Unassembled WGS sequence"/>
</dbReference>
<dbReference type="AlphaFoldDB" id="A0A3M7SSZ7"/>
<dbReference type="Gene3D" id="3.30.1120.130">
    <property type="match status" value="1"/>
</dbReference>
<evidence type="ECO:0000313" key="5">
    <source>
        <dbReference type="Proteomes" id="UP000276133"/>
    </source>
</evidence>
<organism evidence="4 5">
    <name type="scientific">Brachionus plicatilis</name>
    <name type="common">Marine rotifer</name>
    <name type="synonym">Brachionus muelleri</name>
    <dbReference type="NCBI Taxonomy" id="10195"/>
    <lineage>
        <taxon>Eukaryota</taxon>
        <taxon>Metazoa</taxon>
        <taxon>Spiralia</taxon>
        <taxon>Gnathifera</taxon>
        <taxon>Rotifera</taxon>
        <taxon>Eurotatoria</taxon>
        <taxon>Monogononta</taxon>
        <taxon>Pseudotrocha</taxon>
        <taxon>Ploima</taxon>
        <taxon>Brachionidae</taxon>
        <taxon>Brachionus</taxon>
    </lineage>
</organism>
<dbReference type="EMBL" id="REGN01000805">
    <property type="protein sequence ID" value="RNA38913.1"/>
    <property type="molecule type" value="Genomic_DNA"/>
</dbReference>
<dbReference type="Pfam" id="PF18409">
    <property type="entry name" value="Plk4_PB2"/>
    <property type="match status" value="1"/>
</dbReference>
<name>A0A3M7SSZ7_BRAPC</name>
<sequence length="380" mass="42967">QHMDKKSKKTAAPAQADQRIQDCVSPLKAGSTLLRPTRQASKNAVLNIMDGNEVVLELIKVKKSQQFIMEVIRIEPDHDLITIYQPNGGKGSPIANRPPPLPPHSQLYVQYSYATLPQNYWKKYDLASKFVRMVRSRTPKITLHTDEAKCILYDTSPDFEALFYQGTKFHIAKEGHVKITNADGTSISLESNSRSTCLSPEIQDMFEKAHKWHKFCLEEELMREKRKEIYRDIIAFPLTIGRRPQVPKMAALMSSSQPNLASKGKMSGEDELGMFNKNMKQMELKSASSTSLTNSSESLRRSDKAATFDSAPPTPPPPPPLSAYPQSYQISEHTEPNQYFYRSQFSMPVVTNGHSGVNQQSISYQQLQQQVKLNRQLSNC</sequence>
<evidence type="ECO:0000256" key="1">
    <source>
        <dbReference type="SAM" id="MobiDB-lite"/>
    </source>
</evidence>
<keyword evidence="4" id="KW-0808">Transferase</keyword>
<dbReference type="OrthoDB" id="10004143at2759"/>
<keyword evidence="5" id="KW-1185">Reference proteome</keyword>
<comment type="caution">
    <text evidence="4">The sequence shown here is derived from an EMBL/GenBank/DDBJ whole genome shotgun (WGS) entry which is preliminary data.</text>
</comment>
<dbReference type="InterPro" id="IPR033698">
    <property type="entry name" value="POLO_box_Plk4_2"/>
</dbReference>
<feature type="region of interest" description="Disordered" evidence="1">
    <location>
        <begin position="283"/>
        <end position="326"/>
    </location>
</feature>
<dbReference type="CDD" id="cd13114">
    <property type="entry name" value="POLO_box_Plk4_1"/>
    <property type="match status" value="1"/>
</dbReference>
<evidence type="ECO:0000259" key="2">
    <source>
        <dbReference type="PROSITE" id="PS51984"/>
    </source>
</evidence>
<gene>
    <name evidence="4" type="ORF">BpHYR1_016045</name>
</gene>
<proteinExistence type="predicted"/>
<dbReference type="InterPro" id="IPR047108">
    <property type="entry name" value="Plk4-like_POLO_box_2_sf"/>
</dbReference>